<accession>A0ABT0RWM5</accession>
<name>A0ABT0RWM5_9SPHN</name>
<reference evidence="2 3" key="1">
    <citation type="submission" date="2022-05" db="EMBL/GenBank/DDBJ databases">
        <authorList>
            <person name="Jo J.-H."/>
            <person name="Im W.-T."/>
        </authorList>
    </citation>
    <scope>NUCLEOTIDE SEQUENCE [LARGE SCALE GENOMIC DNA]</scope>
    <source>
        <strain evidence="2 3">NSE70-1</strain>
    </source>
</reference>
<evidence type="ECO:0000313" key="3">
    <source>
        <dbReference type="Proteomes" id="UP001203410"/>
    </source>
</evidence>
<sequence>MKWLPALLLGAILGFVLPMFFGGQDGVWMAGWTKWGTIRPVAGSPGLLFSVPLFVGSAIALRMFFNWHSR</sequence>
<proteinExistence type="predicted"/>
<evidence type="ECO:0000256" key="1">
    <source>
        <dbReference type="SAM" id="Phobius"/>
    </source>
</evidence>
<protein>
    <submittedName>
        <fullName evidence="2">Uncharacterized protein</fullName>
    </submittedName>
</protein>
<organism evidence="2 3">
    <name type="scientific">Sphingomonas caseinilyticus</name>
    <dbReference type="NCBI Taxonomy" id="2908205"/>
    <lineage>
        <taxon>Bacteria</taxon>
        <taxon>Pseudomonadati</taxon>
        <taxon>Pseudomonadota</taxon>
        <taxon>Alphaproteobacteria</taxon>
        <taxon>Sphingomonadales</taxon>
        <taxon>Sphingomonadaceae</taxon>
        <taxon>Sphingomonas</taxon>
    </lineage>
</organism>
<dbReference type="RefSeq" id="WP_249904845.1">
    <property type="nucleotide sequence ID" value="NZ_JAMGBA010000002.1"/>
</dbReference>
<feature type="transmembrane region" description="Helical" evidence="1">
    <location>
        <begin position="46"/>
        <end position="65"/>
    </location>
</feature>
<evidence type="ECO:0000313" key="2">
    <source>
        <dbReference type="EMBL" id="MCL6699432.1"/>
    </source>
</evidence>
<dbReference type="Proteomes" id="UP001203410">
    <property type="component" value="Unassembled WGS sequence"/>
</dbReference>
<keyword evidence="3" id="KW-1185">Reference proteome</keyword>
<dbReference type="EMBL" id="JAMGBA010000002">
    <property type="protein sequence ID" value="MCL6699432.1"/>
    <property type="molecule type" value="Genomic_DNA"/>
</dbReference>
<keyword evidence="1" id="KW-0812">Transmembrane</keyword>
<comment type="caution">
    <text evidence="2">The sequence shown here is derived from an EMBL/GenBank/DDBJ whole genome shotgun (WGS) entry which is preliminary data.</text>
</comment>
<keyword evidence="1" id="KW-1133">Transmembrane helix</keyword>
<gene>
    <name evidence="2" type="ORF">LZ496_11645</name>
</gene>
<keyword evidence="1" id="KW-0472">Membrane</keyword>